<keyword evidence="3" id="KW-1185">Reference proteome</keyword>
<dbReference type="OrthoDB" id="8069123at2759"/>
<dbReference type="InterPro" id="IPR043375">
    <property type="entry name" value="FSCB"/>
</dbReference>
<dbReference type="PANTHER" id="PTHR36135">
    <property type="entry name" value="FIBROUS SHEATH CABYR-BINDING PROTEIN"/>
    <property type="match status" value="1"/>
</dbReference>
<dbReference type="SMART" id="SM00713">
    <property type="entry name" value="GYR"/>
    <property type="match status" value="16"/>
</dbReference>
<evidence type="ECO:0000313" key="2">
    <source>
        <dbReference type="EMBL" id="EDW73523.2"/>
    </source>
</evidence>
<dbReference type="GO" id="GO:0033234">
    <property type="term" value="P:negative regulation of protein sumoylation"/>
    <property type="evidence" value="ECO:0007669"/>
    <property type="project" value="InterPro"/>
</dbReference>
<dbReference type="GO" id="GO:0005509">
    <property type="term" value="F:calcium ion binding"/>
    <property type="evidence" value="ECO:0007669"/>
    <property type="project" value="InterPro"/>
</dbReference>
<proteinExistence type="predicted"/>
<protein>
    <submittedName>
        <fullName evidence="2">Uncharacterized protein</fullName>
    </submittedName>
</protein>
<gene>
    <name evidence="2" type="primary">Dwil\GK17591</name>
    <name evidence="2" type="ORF">Dwil_GK17591</name>
</gene>
<name>B4MMW7_DROWI</name>
<dbReference type="Proteomes" id="UP000007798">
    <property type="component" value="Unassembled WGS sequence"/>
</dbReference>
<dbReference type="Pfam" id="PF02757">
    <property type="entry name" value="YLP"/>
    <property type="match status" value="14"/>
</dbReference>
<feature type="region of interest" description="Disordered" evidence="1">
    <location>
        <begin position="854"/>
        <end position="886"/>
    </location>
</feature>
<dbReference type="AlphaFoldDB" id="B4MMW7"/>
<dbReference type="PANTHER" id="PTHR36135:SF1">
    <property type="entry name" value="FIBROUS SHEATH CABYR-BINDING PROTEIN"/>
    <property type="match status" value="1"/>
</dbReference>
<dbReference type="EMBL" id="CH963847">
    <property type="protein sequence ID" value="EDW73523.2"/>
    <property type="molecule type" value="Genomic_DNA"/>
</dbReference>
<reference evidence="2 3" key="1">
    <citation type="journal article" date="2007" name="Nature">
        <title>Evolution of genes and genomes on the Drosophila phylogeny.</title>
        <authorList>
            <consortium name="Drosophila 12 Genomes Consortium"/>
            <person name="Clark A.G."/>
            <person name="Eisen M.B."/>
            <person name="Smith D.R."/>
            <person name="Bergman C.M."/>
            <person name="Oliver B."/>
            <person name="Markow T.A."/>
            <person name="Kaufman T.C."/>
            <person name="Kellis M."/>
            <person name="Gelbart W."/>
            <person name="Iyer V.N."/>
            <person name="Pollard D.A."/>
            <person name="Sackton T.B."/>
            <person name="Larracuente A.M."/>
            <person name="Singh N.D."/>
            <person name="Abad J.P."/>
            <person name="Abt D.N."/>
            <person name="Adryan B."/>
            <person name="Aguade M."/>
            <person name="Akashi H."/>
            <person name="Anderson W.W."/>
            <person name="Aquadro C.F."/>
            <person name="Ardell D.H."/>
            <person name="Arguello R."/>
            <person name="Artieri C.G."/>
            <person name="Barbash D.A."/>
            <person name="Barker D."/>
            <person name="Barsanti P."/>
            <person name="Batterham P."/>
            <person name="Batzoglou S."/>
            <person name="Begun D."/>
            <person name="Bhutkar A."/>
            <person name="Blanco E."/>
            <person name="Bosak S.A."/>
            <person name="Bradley R.K."/>
            <person name="Brand A.D."/>
            <person name="Brent M.R."/>
            <person name="Brooks A.N."/>
            <person name="Brown R.H."/>
            <person name="Butlin R.K."/>
            <person name="Caggese C."/>
            <person name="Calvi B.R."/>
            <person name="Bernardo de Carvalho A."/>
            <person name="Caspi A."/>
            <person name="Castrezana S."/>
            <person name="Celniker S.E."/>
            <person name="Chang J.L."/>
            <person name="Chapple C."/>
            <person name="Chatterji S."/>
            <person name="Chinwalla A."/>
            <person name="Civetta A."/>
            <person name="Clifton S.W."/>
            <person name="Comeron J.M."/>
            <person name="Costello J.C."/>
            <person name="Coyne J.A."/>
            <person name="Daub J."/>
            <person name="David R.G."/>
            <person name="Delcher A.L."/>
            <person name="Delehaunty K."/>
            <person name="Do C.B."/>
            <person name="Ebling H."/>
            <person name="Edwards K."/>
            <person name="Eickbush T."/>
            <person name="Evans J.D."/>
            <person name="Filipski A."/>
            <person name="Findeiss S."/>
            <person name="Freyhult E."/>
            <person name="Fulton L."/>
            <person name="Fulton R."/>
            <person name="Garcia A.C."/>
            <person name="Gardiner A."/>
            <person name="Garfield D.A."/>
            <person name="Garvin B.E."/>
            <person name="Gibson G."/>
            <person name="Gilbert D."/>
            <person name="Gnerre S."/>
            <person name="Godfrey J."/>
            <person name="Good R."/>
            <person name="Gotea V."/>
            <person name="Gravely B."/>
            <person name="Greenberg A.J."/>
            <person name="Griffiths-Jones S."/>
            <person name="Gross S."/>
            <person name="Guigo R."/>
            <person name="Gustafson E.A."/>
            <person name="Haerty W."/>
            <person name="Hahn M.W."/>
            <person name="Halligan D.L."/>
            <person name="Halpern A.L."/>
            <person name="Halter G.M."/>
            <person name="Han M.V."/>
            <person name="Heger A."/>
            <person name="Hillier L."/>
            <person name="Hinrichs A.S."/>
            <person name="Holmes I."/>
            <person name="Hoskins R.A."/>
            <person name="Hubisz M.J."/>
            <person name="Hultmark D."/>
            <person name="Huntley M.A."/>
            <person name="Jaffe D.B."/>
            <person name="Jagadeeshan S."/>
            <person name="Jeck W.R."/>
            <person name="Johnson J."/>
            <person name="Jones C.D."/>
            <person name="Jordan W.C."/>
            <person name="Karpen G.H."/>
            <person name="Kataoka E."/>
            <person name="Keightley P.D."/>
            <person name="Kheradpour P."/>
            <person name="Kirkness E.F."/>
            <person name="Koerich L.B."/>
            <person name="Kristiansen K."/>
            <person name="Kudrna D."/>
            <person name="Kulathinal R.J."/>
            <person name="Kumar S."/>
            <person name="Kwok R."/>
            <person name="Lander E."/>
            <person name="Langley C.H."/>
            <person name="Lapoint R."/>
            <person name="Lazzaro B.P."/>
            <person name="Lee S.J."/>
            <person name="Levesque L."/>
            <person name="Li R."/>
            <person name="Lin C.F."/>
            <person name="Lin M.F."/>
            <person name="Lindblad-Toh K."/>
            <person name="Llopart A."/>
            <person name="Long M."/>
            <person name="Low L."/>
            <person name="Lozovsky E."/>
            <person name="Lu J."/>
            <person name="Luo M."/>
            <person name="Machado C.A."/>
            <person name="Makalowski W."/>
            <person name="Marzo M."/>
            <person name="Matsuda M."/>
            <person name="Matzkin L."/>
            <person name="McAllister B."/>
            <person name="McBride C.S."/>
            <person name="McKernan B."/>
            <person name="McKernan K."/>
            <person name="Mendez-Lago M."/>
            <person name="Minx P."/>
            <person name="Mollenhauer M.U."/>
            <person name="Montooth K."/>
            <person name="Mount S.M."/>
            <person name="Mu X."/>
            <person name="Myers E."/>
            <person name="Negre B."/>
            <person name="Newfeld S."/>
            <person name="Nielsen R."/>
            <person name="Noor M.A."/>
            <person name="O'Grady P."/>
            <person name="Pachter L."/>
            <person name="Papaceit M."/>
            <person name="Parisi M.J."/>
            <person name="Parisi M."/>
            <person name="Parts L."/>
            <person name="Pedersen J.S."/>
            <person name="Pesole G."/>
            <person name="Phillippy A.M."/>
            <person name="Ponting C.P."/>
            <person name="Pop M."/>
            <person name="Porcelli D."/>
            <person name="Powell J.R."/>
            <person name="Prohaska S."/>
            <person name="Pruitt K."/>
            <person name="Puig M."/>
            <person name="Quesneville H."/>
            <person name="Ram K.R."/>
            <person name="Rand D."/>
            <person name="Rasmussen M.D."/>
            <person name="Reed L.K."/>
            <person name="Reenan R."/>
            <person name="Reily A."/>
            <person name="Remington K.A."/>
            <person name="Rieger T.T."/>
            <person name="Ritchie M.G."/>
            <person name="Robin C."/>
            <person name="Rogers Y.H."/>
            <person name="Rohde C."/>
            <person name="Rozas J."/>
            <person name="Rubenfield M.J."/>
            <person name="Ruiz A."/>
            <person name="Russo S."/>
            <person name="Salzberg S.L."/>
            <person name="Sanchez-Gracia A."/>
            <person name="Saranga D.J."/>
            <person name="Sato H."/>
            <person name="Schaeffer S.W."/>
            <person name="Schatz M.C."/>
            <person name="Schlenke T."/>
            <person name="Schwartz R."/>
            <person name="Segarra C."/>
            <person name="Singh R.S."/>
            <person name="Sirot L."/>
            <person name="Sirota M."/>
            <person name="Sisneros N.B."/>
            <person name="Smith C.D."/>
            <person name="Smith T.F."/>
            <person name="Spieth J."/>
            <person name="Stage D.E."/>
            <person name="Stark A."/>
            <person name="Stephan W."/>
            <person name="Strausberg R.L."/>
            <person name="Strempel S."/>
            <person name="Sturgill D."/>
            <person name="Sutton G."/>
            <person name="Sutton G.G."/>
            <person name="Tao W."/>
            <person name="Teichmann S."/>
            <person name="Tobari Y.N."/>
            <person name="Tomimura Y."/>
            <person name="Tsolas J.M."/>
            <person name="Valente V.L."/>
            <person name="Venter E."/>
            <person name="Venter J.C."/>
            <person name="Vicario S."/>
            <person name="Vieira F.G."/>
            <person name="Vilella A.J."/>
            <person name="Villasante A."/>
            <person name="Walenz B."/>
            <person name="Wang J."/>
            <person name="Wasserman M."/>
            <person name="Watts T."/>
            <person name="Wilson D."/>
            <person name="Wilson R.K."/>
            <person name="Wing R.A."/>
            <person name="Wolfner M.F."/>
            <person name="Wong A."/>
            <person name="Wong G.K."/>
            <person name="Wu C.I."/>
            <person name="Wu G."/>
            <person name="Yamamoto D."/>
            <person name="Yang H.P."/>
            <person name="Yang S.P."/>
            <person name="Yorke J.A."/>
            <person name="Yoshida K."/>
            <person name="Zdobnov E."/>
            <person name="Zhang P."/>
            <person name="Zhang Y."/>
            <person name="Zimin A.V."/>
            <person name="Baldwin J."/>
            <person name="Abdouelleil A."/>
            <person name="Abdulkadir J."/>
            <person name="Abebe A."/>
            <person name="Abera B."/>
            <person name="Abreu J."/>
            <person name="Acer S.C."/>
            <person name="Aftuck L."/>
            <person name="Alexander A."/>
            <person name="An P."/>
            <person name="Anderson E."/>
            <person name="Anderson S."/>
            <person name="Arachi H."/>
            <person name="Azer M."/>
            <person name="Bachantsang P."/>
            <person name="Barry A."/>
            <person name="Bayul T."/>
            <person name="Berlin A."/>
            <person name="Bessette D."/>
            <person name="Bloom T."/>
            <person name="Blye J."/>
            <person name="Boguslavskiy L."/>
            <person name="Bonnet C."/>
            <person name="Boukhgalter B."/>
            <person name="Bourzgui I."/>
            <person name="Brown A."/>
            <person name="Cahill P."/>
            <person name="Channer S."/>
            <person name="Cheshatsang Y."/>
            <person name="Chuda L."/>
            <person name="Citroen M."/>
            <person name="Collymore A."/>
            <person name="Cooke P."/>
            <person name="Costello M."/>
            <person name="D'Aco K."/>
            <person name="Daza R."/>
            <person name="De Haan G."/>
            <person name="DeGray S."/>
            <person name="DeMaso C."/>
            <person name="Dhargay N."/>
            <person name="Dooley K."/>
            <person name="Dooley E."/>
            <person name="Doricent M."/>
            <person name="Dorje P."/>
            <person name="Dorjee K."/>
            <person name="Dupes A."/>
            <person name="Elong R."/>
            <person name="Falk J."/>
            <person name="Farina A."/>
            <person name="Faro S."/>
            <person name="Ferguson D."/>
            <person name="Fisher S."/>
            <person name="Foley C.D."/>
            <person name="Franke A."/>
            <person name="Friedrich D."/>
            <person name="Gadbois L."/>
            <person name="Gearin G."/>
            <person name="Gearin C.R."/>
            <person name="Giannoukos G."/>
            <person name="Goode T."/>
            <person name="Graham J."/>
            <person name="Grandbois E."/>
            <person name="Grewal S."/>
            <person name="Gyaltsen K."/>
            <person name="Hafez N."/>
            <person name="Hagos B."/>
            <person name="Hall J."/>
            <person name="Henson C."/>
            <person name="Hollinger A."/>
            <person name="Honan T."/>
            <person name="Huard M.D."/>
            <person name="Hughes L."/>
            <person name="Hurhula B."/>
            <person name="Husby M.E."/>
            <person name="Kamat A."/>
            <person name="Kanga B."/>
            <person name="Kashin S."/>
            <person name="Khazanovich D."/>
            <person name="Kisner P."/>
            <person name="Lance K."/>
            <person name="Lara M."/>
            <person name="Lee W."/>
            <person name="Lennon N."/>
            <person name="Letendre F."/>
            <person name="LeVine R."/>
            <person name="Lipovsky A."/>
            <person name="Liu X."/>
            <person name="Liu J."/>
            <person name="Liu S."/>
            <person name="Lokyitsang T."/>
            <person name="Lokyitsang Y."/>
            <person name="Lubonja R."/>
            <person name="Lui A."/>
            <person name="MacDonald P."/>
            <person name="Magnisalis V."/>
            <person name="Maru K."/>
            <person name="Matthews C."/>
            <person name="McCusker W."/>
            <person name="McDonough S."/>
            <person name="Mehta T."/>
            <person name="Meldrim J."/>
            <person name="Meneus L."/>
            <person name="Mihai O."/>
            <person name="Mihalev A."/>
            <person name="Mihova T."/>
            <person name="Mittelman R."/>
            <person name="Mlenga V."/>
            <person name="Montmayeur A."/>
            <person name="Mulrain L."/>
            <person name="Navidi A."/>
            <person name="Naylor J."/>
            <person name="Negash T."/>
            <person name="Nguyen T."/>
            <person name="Nguyen N."/>
            <person name="Nicol R."/>
            <person name="Norbu C."/>
            <person name="Norbu N."/>
            <person name="Novod N."/>
            <person name="O'Neill B."/>
            <person name="Osman S."/>
            <person name="Markiewicz E."/>
            <person name="Oyono O.L."/>
            <person name="Patti C."/>
            <person name="Phunkhang P."/>
            <person name="Pierre F."/>
            <person name="Priest M."/>
            <person name="Raghuraman S."/>
            <person name="Rege F."/>
            <person name="Reyes R."/>
            <person name="Rise C."/>
            <person name="Rogov P."/>
            <person name="Ross K."/>
            <person name="Ryan E."/>
            <person name="Settipalli S."/>
            <person name="Shea T."/>
            <person name="Sherpa N."/>
            <person name="Shi L."/>
            <person name="Shih D."/>
            <person name="Sparrow T."/>
            <person name="Spaulding J."/>
            <person name="Stalker J."/>
            <person name="Stange-Thomann N."/>
            <person name="Stavropoulos S."/>
            <person name="Stone C."/>
            <person name="Strader C."/>
            <person name="Tesfaye S."/>
            <person name="Thomson T."/>
            <person name="Thoulutsang Y."/>
            <person name="Thoulutsang D."/>
            <person name="Topham K."/>
            <person name="Topping I."/>
            <person name="Tsamla T."/>
            <person name="Vassiliev H."/>
            <person name="Vo A."/>
            <person name="Wangchuk T."/>
            <person name="Wangdi T."/>
            <person name="Weiand M."/>
            <person name="Wilkinson J."/>
            <person name="Wilson A."/>
            <person name="Yadav S."/>
            <person name="Young G."/>
            <person name="Yu Q."/>
            <person name="Zembek L."/>
            <person name="Zhong D."/>
            <person name="Zimmer A."/>
            <person name="Zwirko Z."/>
            <person name="Jaffe D.B."/>
            <person name="Alvarez P."/>
            <person name="Brockman W."/>
            <person name="Butler J."/>
            <person name="Chin C."/>
            <person name="Gnerre S."/>
            <person name="Grabherr M."/>
            <person name="Kleber M."/>
            <person name="Mauceli E."/>
            <person name="MacCallum I."/>
        </authorList>
    </citation>
    <scope>NUCLEOTIDE SEQUENCE [LARGE SCALE GENOMIC DNA]</scope>
    <source>
        <strain evidence="3">Tucson 14030-0811.24</strain>
    </source>
</reference>
<dbReference type="InParanoid" id="B4MMW7"/>
<accession>B4MMW7</accession>
<evidence type="ECO:0000256" key="1">
    <source>
        <dbReference type="SAM" id="MobiDB-lite"/>
    </source>
</evidence>
<feature type="region of interest" description="Disordered" evidence="1">
    <location>
        <begin position="798"/>
        <end position="830"/>
    </location>
</feature>
<dbReference type="Pfam" id="PF02756">
    <property type="entry name" value="GYR"/>
    <property type="match status" value="16"/>
</dbReference>
<dbReference type="InterPro" id="IPR004011">
    <property type="entry name" value="Gyr_motif"/>
</dbReference>
<sequence length="906" mass="103831">MFFGGLDSIDNTISLEIYTKMKLFIACILIAAATAAVIPVEQVRHRRDVSEIVNEYIPPVEEVAADVPVETITQDSAIVGEDGYRYKTVRRLKLRHRRDVSKIANEYLPPSEEVAPIVSEPVEESQDSAVLADDGYQYKTVRRLKYRQRRDVSEIANEYLPPSEEVAPIVSEPVEESQDSAVLADDGYQYKTVRRLKYRQRRDVSEIANEYLPPSEEAVTEAPLVEEAPEESQDSAVLADDGYQYKTVRRLKYRQRRDVSEIANEYLPPSEEVAPIVSEPVEESQDSAVLADDGYQYKTVRRLKYRQRRDVSEIANEYLPPSEDVAPIVSEPVEESQDSAVLADDGYQYKTVRRLKYRQRRDVSEIANEYLPPSEEAVTEAPLVEEAPEESQDSAVLADDGYQYKTVRRLKYRQRRDVSEIANEYLPPSEEVAPIVSEPVEESQDSAVLADDGYQYKTVRRLKYRQRRDVSEIANEYHPPSEETVTEAPLVEEAPEESQDSAVLANDGYQYKTVRRLKYRQRRDVSEIANEYLPPSEEAVTEAPLVEEAPEESQDSAVLANDGYQYKTVRRLKYRQRRDVSEIDNEYLPPSEEVAPIVSEPVEESQDSAVLADDGYQYKTVRRLKYRQRRDVSEIANEYLPPSEDVAPIVSEPVEESQDSAVLADDGYQYKTVRRLKYRQRRDVSEIANEYLPPSEEAVTEAALVEEAPEESQDSAVLANDGYQYKTVRRLKYRQRRDVSEIANEYLPPSEEAVTEAPLVEEAPEEKSQDSAVLADDGYQYKTVRRLKYRQRRDVSEIANEYLPPSEETVTEAPLVEEAPEESQDSAVLANDGYQYKTVRRLKYRQRRDVSEIANEYLPPSEEAVTEAPLVEEAPEESQDSAVLANDGYQYKTVRRLKYRQRREVS</sequence>
<evidence type="ECO:0000313" key="3">
    <source>
        <dbReference type="Proteomes" id="UP000007798"/>
    </source>
</evidence>
<dbReference type="eggNOG" id="ENOG502QVCG">
    <property type="taxonomic scope" value="Eukaryota"/>
</dbReference>
<feature type="region of interest" description="Disordered" evidence="1">
    <location>
        <begin position="745"/>
        <end position="775"/>
    </location>
</feature>
<organism evidence="2 3">
    <name type="scientific">Drosophila willistoni</name>
    <name type="common">Fruit fly</name>
    <dbReference type="NCBI Taxonomy" id="7260"/>
    <lineage>
        <taxon>Eukaryota</taxon>
        <taxon>Metazoa</taxon>
        <taxon>Ecdysozoa</taxon>
        <taxon>Arthropoda</taxon>
        <taxon>Hexapoda</taxon>
        <taxon>Insecta</taxon>
        <taxon>Pterygota</taxon>
        <taxon>Neoptera</taxon>
        <taxon>Endopterygota</taxon>
        <taxon>Diptera</taxon>
        <taxon>Brachycera</taxon>
        <taxon>Muscomorpha</taxon>
        <taxon>Ephydroidea</taxon>
        <taxon>Drosophilidae</taxon>
        <taxon>Drosophila</taxon>
        <taxon>Sophophora</taxon>
    </lineage>
</organism>
<dbReference type="InterPro" id="IPR004019">
    <property type="entry name" value="YLP_motif"/>
</dbReference>
<dbReference type="HOGENOM" id="CLU_010954_0_0_1"/>